<dbReference type="EMBL" id="FXYE01000001">
    <property type="protein sequence ID" value="SMX32164.1"/>
    <property type="molecule type" value="Genomic_DNA"/>
</dbReference>
<protein>
    <submittedName>
        <fullName evidence="1">Uncharacterized protein</fullName>
    </submittedName>
</protein>
<dbReference type="GO" id="GO:0016788">
    <property type="term" value="F:hydrolase activity, acting on ester bonds"/>
    <property type="evidence" value="ECO:0007669"/>
    <property type="project" value="UniProtKB-ARBA"/>
</dbReference>
<proteinExistence type="predicted"/>
<evidence type="ECO:0000313" key="1">
    <source>
        <dbReference type="EMBL" id="SMX32164.1"/>
    </source>
</evidence>
<name>A0A238JPP6_9RHOB</name>
<dbReference type="RefSeq" id="WP_093965938.1">
    <property type="nucleotide sequence ID" value="NZ_FXYE01000001.1"/>
</dbReference>
<dbReference type="Proteomes" id="UP000202922">
    <property type="component" value="Unassembled WGS sequence"/>
</dbReference>
<sequence length="345" mass="37652">MTIYITGGSNTAKPGGWSDKFAARIVRKYAVRNLALGATNSHMAFIRVMRDAQLGPGDAVVWANSTNDAMCMSEGHYSDFALIGYVEQMIRLCAETGARFIPLIIDSYNKLVDVEQAEYKRRILALLEHYSLPWIDLRAAYFGETGEADLPRHFFMDPLHFNADSPVTDFIGDLAIEAVESGLGHPAKTSPMSDDAKCRFEVVSEFGPTQQSARFENSVANLATWKPPFASTPLSPSGAAEVDALVVVAGSEGGAFTISVGAQSLSFSACHCFGYWPKPGLLIVRPRNLLAEGLRIGTGDKIKVDWCDSPANLKADMYFRGNLEPHQLGQSQSRIAYAVLKHHAD</sequence>
<dbReference type="OrthoDB" id="7769526at2"/>
<accession>A0A238JPP6</accession>
<dbReference type="SUPFAM" id="SSF52266">
    <property type="entry name" value="SGNH hydrolase"/>
    <property type="match status" value="1"/>
</dbReference>
<reference evidence="2" key="1">
    <citation type="submission" date="2017-05" db="EMBL/GenBank/DDBJ databases">
        <authorList>
            <person name="Rodrigo-Torres L."/>
            <person name="Arahal R. D."/>
            <person name="Lucena T."/>
        </authorList>
    </citation>
    <scope>NUCLEOTIDE SEQUENCE [LARGE SCALE GENOMIC DNA]</scope>
    <source>
        <strain evidence="2">CECT 8621</strain>
    </source>
</reference>
<gene>
    <name evidence="1" type="ORF">COL8621_00729</name>
</gene>
<organism evidence="1 2">
    <name type="scientific">Actibacterium lipolyticum</name>
    <dbReference type="NCBI Taxonomy" id="1524263"/>
    <lineage>
        <taxon>Bacteria</taxon>
        <taxon>Pseudomonadati</taxon>
        <taxon>Pseudomonadota</taxon>
        <taxon>Alphaproteobacteria</taxon>
        <taxon>Rhodobacterales</taxon>
        <taxon>Roseobacteraceae</taxon>
        <taxon>Actibacterium</taxon>
    </lineage>
</organism>
<dbReference type="InterPro" id="IPR036514">
    <property type="entry name" value="SGNH_hydro_sf"/>
</dbReference>
<dbReference type="AlphaFoldDB" id="A0A238JPP6"/>
<dbReference type="Gene3D" id="3.40.50.1110">
    <property type="entry name" value="SGNH hydrolase"/>
    <property type="match status" value="1"/>
</dbReference>
<evidence type="ECO:0000313" key="2">
    <source>
        <dbReference type="Proteomes" id="UP000202922"/>
    </source>
</evidence>
<keyword evidence="2" id="KW-1185">Reference proteome</keyword>